<evidence type="ECO:0000313" key="8">
    <source>
        <dbReference type="Proteomes" id="UP001603857"/>
    </source>
</evidence>
<comment type="similarity">
    <text evidence="2">Belongs to the major facilitator superfamily. Proton-dependent oligopeptide transporter (POT/PTR) (TC 2.A.17) family.</text>
</comment>
<feature type="transmembrane region" description="Helical" evidence="6">
    <location>
        <begin position="169"/>
        <end position="189"/>
    </location>
</feature>
<evidence type="ECO:0000313" key="7">
    <source>
        <dbReference type="EMBL" id="KAL2337813.1"/>
    </source>
</evidence>
<dbReference type="Pfam" id="PF00854">
    <property type="entry name" value="PTR2"/>
    <property type="match status" value="1"/>
</dbReference>
<comment type="caution">
    <text evidence="7">The sequence shown here is derived from an EMBL/GenBank/DDBJ whole genome shotgun (WGS) entry which is preliminary data.</text>
</comment>
<comment type="subcellular location">
    <subcellularLocation>
        <location evidence="1">Membrane</location>
        <topology evidence="1">Multi-pass membrane protein</topology>
    </subcellularLocation>
</comment>
<evidence type="ECO:0000256" key="2">
    <source>
        <dbReference type="ARBA" id="ARBA00005982"/>
    </source>
</evidence>
<feature type="transmembrane region" description="Helical" evidence="6">
    <location>
        <begin position="490"/>
        <end position="510"/>
    </location>
</feature>
<keyword evidence="3 6" id="KW-0812">Transmembrane</keyword>
<proteinExistence type="inferred from homology"/>
<dbReference type="Proteomes" id="UP001603857">
    <property type="component" value="Unassembled WGS sequence"/>
</dbReference>
<evidence type="ECO:0000256" key="1">
    <source>
        <dbReference type="ARBA" id="ARBA00004141"/>
    </source>
</evidence>
<dbReference type="Gene3D" id="1.20.1250.20">
    <property type="entry name" value="MFS general substrate transporter like domains"/>
    <property type="match status" value="1"/>
</dbReference>
<dbReference type="AlphaFoldDB" id="A0ABD1MPR7"/>
<feature type="transmembrane region" description="Helical" evidence="6">
    <location>
        <begin position="99"/>
        <end position="124"/>
    </location>
</feature>
<accession>A0ABD1MPR7</accession>
<dbReference type="GO" id="GO:0016020">
    <property type="term" value="C:membrane"/>
    <property type="evidence" value="ECO:0007669"/>
    <property type="project" value="UniProtKB-SubCell"/>
</dbReference>
<evidence type="ECO:0000256" key="4">
    <source>
        <dbReference type="ARBA" id="ARBA00022989"/>
    </source>
</evidence>
<evidence type="ECO:0000256" key="3">
    <source>
        <dbReference type="ARBA" id="ARBA00022692"/>
    </source>
</evidence>
<protein>
    <submittedName>
        <fullName evidence="7">Uncharacterized protein</fullName>
    </submittedName>
</protein>
<keyword evidence="5 6" id="KW-0472">Membrane</keyword>
<feature type="transmembrane region" description="Helical" evidence="6">
    <location>
        <begin position="403"/>
        <end position="424"/>
    </location>
</feature>
<sequence>MSRVPVHIVVTTPAIVTDVVGFALVRGLVSINVFVQIAVVVTLIDYLNDSGKDLRLIVVVTNLQDGLSSIFVIVVSAITEAYTGCFTMITFCTASSIQGLMLLWASTSPAAFGYVYAAIFFLALGARGQKILENFLEYQLGEKFKAEQPEHGSTEKKEKENKVDIMRKLIWLSASKFIGIVVIVCIAYSVDNETYGSRFRIAALLMEGTFLFFIIGNVWYRREELSVETNLRKIYRICNAAFGKRRSKYPTSPSCYHWKGCYKQEHLYEGGNGKGLRLHPKVPRLFKWLDKAAIIDGEECSDPGMQEEKGKLCMVKEVREVKSLVAMIYLAFTFSAFSLLVATGKTFFVAQASNLTPVMTSNNGKDISILFAIKNVGKNVLGESCNFIIKTRAFQLKKSKRKVGTIIMIGLGMVFAVICSLVAWKVEIHRLSINKEGDFKHAGGNTTRALVPQFSLLGISEGFVDSGLSSLFCDQVAESLASFEDSYRGLFIGSGKLMIIPLVLIIRSWFKETVNASRLDLYYIFLAILNAVFLLVYAYYSSRYAYNYKEERPKDNPPYSVERLENEELTEVTVDFISGKGNRIFLHFYLSPISCFCLQVLLDR</sequence>
<evidence type="ECO:0000256" key="5">
    <source>
        <dbReference type="ARBA" id="ARBA00023136"/>
    </source>
</evidence>
<feature type="transmembrane region" description="Helical" evidence="6">
    <location>
        <begin position="201"/>
        <end position="220"/>
    </location>
</feature>
<feature type="transmembrane region" description="Helical" evidence="6">
    <location>
        <begin position="522"/>
        <end position="540"/>
    </location>
</feature>
<dbReference type="InterPro" id="IPR000109">
    <property type="entry name" value="POT_fam"/>
</dbReference>
<dbReference type="InterPro" id="IPR036259">
    <property type="entry name" value="MFS_trans_sf"/>
</dbReference>
<dbReference type="PANTHER" id="PTHR11654">
    <property type="entry name" value="OLIGOPEPTIDE TRANSPORTER-RELATED"/>
    <property type="match status" value="1"/>
</dbReference>
<keyword evidence="8" id="KW-1185">Reference proteome</keyword>
<organism evidence="7 8">
    <name type="scientific">Flemingia macrophylla</name>
    <dbReference type="NCBI Taxonomy" id="520843"/>
    <lineage>
        <taxon>Eukaryota</taxon>
        <taxon>Viridiplantae</taxon>
        <taxon>Streptophyta</taxon>
        <taxon>Embryophyta</taxon>
        <taxon>Tracheophyta</taxon>
        <taxon>Spermatophyta</taxon>
        <taxon>Magnoliopsida</taxon>
        <taxon>eudicotyledons</taxon>
        <taxon>Gunneridae</taxon>
        <taxon>Pentapetalae</taxon>
        <taxon>rosids</taxon>
        <taxon>fabids</taxon>
        <taxon>Fabales</taxon>
        <taxon>Fabaceae</taxon>
        <taxon>Papilionoideae</taxon>
        <taxon>50 kb inversion clade</taxon>
        <taxon>NPAAA clade</taxon>
        <taxon>indigoferoid/millettioid clade</taxon>
        <taxon>Phaseoleae</taxon>
        <taxon>Flemingia</taxon>
    </lineage>
</organism>
<reference evidence="7 8" key="1">
    <citation type="submission" date="2024-08" db="EMBL/GenBank/DDBJ databases">
        <title>Insights into the chromosomal genome structure of Flemingia macrophylla.</title>
        <authorList>
            <person name="Ding Y."/>
            <person name="Zhao Y."/>
            <person name="Bi W."/>
            <person name="Wu M."/>
            <person name="Zhao G."/>
            <person name="Gong Y."/>
            <person name="Li W."/>
            <person name="Zhang P."/>
        </authorList>
    </citation>
    <scope>NUCLEOTIDE SEQUENCE [LARGE SCALE GENOMIC DNA]</scope>
    <source>
        <strain evidence="7">DYQJB</strain>
        <tissue evidence="7">Leaf</tissue>
    </source>
</reference>
<feature type="transmembrane region" description="Helical" evidence="6">
    <location>
        <begin position="20"/>
        <end position="44"/>
    </location>
</feature>
<feature type="transmembrane region" description="Helical" evidence="6">
    <location>
        <begin position="324"/>
        <end position="350"/>
    </location>
</feature>
<evidence type="ECO:0000256" key="6">
    <source>
        <dbReference type="SAM" id="Phobius"/>
    </source>
</evidence>
<gene>
    <name evidence="7" type="ORF">Fmac_012259</name>
</gene>
<name>A0ABD1MPR7_9FABA</name>
<keyword evidence="4 6" id="KW-1133">Transmembrane helix</keyword>
<dbReference type="EMBL" id="JBGMDY010000004">
    <property type="protein sequence ID" value="KAL2337813.1"/>
    <property type="molecule type" value="Genomic_DNA"/>
</dbReference>